<evidence type="ECO:0000256" key="3">
    <source>
        <dbReference type="ARBA" id="ARBA00022960"/>
    </source>
</evidence>
<gene>
    <name evidence="8" type="ordered locus">LIC_12145</name>
</gene>
<dbReference type="Proteomes" id="UP000007037">
    <property type="component" value="Chromosome I"/>
</dbReference>
<dbReference type="EMBL" id="AE016823">
    <property type="protein sequence ID" value="AAS70716.1"/>
    <property type="molecule type" value="Genomic_DNA"/>
</dbReference>
<dbReference type="PANTHER" id="PTHR36174">
    <property type="entry name" value="LIPID II:GLYCINE GLYCYLTRANSFERASE"/>
    <property type="match status" value="1"/>
</dbReference>
<name>Q72QG8_LEPIC</name>
<comment type="similarity">
    <text evidence="7">Belongs to the DegT/DnrJ/EryC1 family.</text>
</comment>
<evidence type="ECO:0000256" key="7">
    <source>
        <dbReference type="RuleBase" id="RU004508"/>
    </source>
</evidence>
<comment type="similarity">
    <text evidence="1">Belongs to the FemABX family.</text>
</comment>
<accession>Q72QG8</accession>
<dbReference type="PANTHER" id="PTHR36174:SF1">
    <property type="entry name" value="LIPID II:GLYCINE GLYCYLTRANSFERASE"/>
    <property type="match status" value="1"/>
</dbReference>
<sequence length="709" mass="82265">MGIVLMHLFAPLPSWKNLFSILSFKNIDQKSISKIWLTSTSDISLWFSKSAWSLLVIAVWKKIHSDQKEITFWIPDYFCNSSLFPLRSWGVKFVFYPILRNREPDYKACKELLKSNSIDVFILVHYFGKPSDSNRAFEFCKEKNVILVEDAAHVLKPTKGIGEKGDFVLYSPHKHLPISDGAILIVRNSGPSNIFWDVRNEDQINKVLKNHYQEVGNIKLLGAKWLLKRLLQKLGFKNRRNLNVSFSKDVSSNTASYPFVSLIAKKMLNGLLLQLNDIAKRKIRNQKVWDEVLSNSYEFYTDRRESENWTPYLAEYSFDGMIDKTELMFKTLLKDGFPVSTWPDLPPEIYDKVQYHLNAIELRNSRLFLSIHSNLSIGTMIKNQKVTQDIKKDFLKLNVEWNSVTRGEWGELFRKIENSNLLQSWVYGESKENCEDWKVRRGIFTFENQKIAIVQVLEKSILGIFKVYRINRGPLFLNKVDSNIKELVFHELSKFGNLLKGSILLLNPELVLDGKSLVLMKKMRFYESKSSAWTSAFIDLTKDLNFLRQNLDSKWRNMLTNSEKNELTLEIGSNDFLFYWMLDKYDELTSNKNFSGISKSMLLQIKNNQNEKDTFLILRAVYRNEAVAGICIAIHGSSATYLIGWNGELGRKLRANHFLLWNSIIQLKQMGYLSFDLGGIDQEKTPGIAEFKLGMNGDKYDLSGEFWKL</sequence>
<dbReference type="Pfam" id="PF01041">
    <property type="entry name" value="DegT_DnrJ_EryC1"/>
    <property type="match status" value="1"/>
</dbReference>
<evidence type="ECO:0000256" key="5">
    <source>
        <dbReference type="ARBA" id="ARBA00023315"/>
    </source>
</evidence>
<dbReference type="InterPro" id="IPR016181">
    <property type="entry name" value="Acyl_CoA_acyltransferase"/>
</dbReference>
<dbReference type="SUPFAM" id="SSF55729">
    <property type="entry name" value="Acyl-CoA N-acyltransferases (Nat)"/>
    <property type="match status" value="2"/>
</dbReference>
<dbReference type="InterPro" id="IPR003447">
    <property type="entry name" value="FEMABX"/>
</dbReference>
<keyword evidence="6" id="KW-0961">Cell wall biogenesis/degradation</keyword>
<dbReference type="InterPro" id="IPR050644">
    <property type="entry name" value="PG_Glycine_Bridge_Synth"/>
</dbReference>
<evidence type="ECO:0000313" key="9">
    <source>
        <dbReference type="Proteomes" id="UP000007037"/>
    </source>
</evidence>
<keyword evidence="3" id="KW-0133">Cell shape</keyword>
<keyword evidence="5" id="KW-0012">Acyltransferase</keyword>
<dbReference type="Gene3D" id="3.40.640.10">
    <property type="entry name" value="Type I PLP-dependent aspartate aminotransferase-like (Major domain)"/>
    <property type="match status" value="1"/>
</dbReference>
<keyword evidence="7" id="KW-0663">Pyridoxal phosphate</keyword>
<dbReference type="HOGENOM" id="CLU_389224_0_0_12"/>
<reference evidence="8 9" key="1">
    <citation type="journal article" date="2004" name="J. Bacteriol.">
        <title>Comparative genomics of two Leptospira interrogans serovars reveals novel insights into physiology and pathogenesis.</title>
        <authorList>
            <person name="Nascimento A.L."/>
            <person name="Ko A.I."/>
            <person name="Martins E.A."/>
            <person name="Monteiro-Vitorello C.B."/>
            <person name="Ho P.L."/>
            <person name="Haake D.A."/>
            <person name="Verjovski-Almeida S."/>
            <person name="Hartskeerl R.A."/>
            <person name="Marques M.V."/>
            <person name="Oliveira M.C."/>
            <person name="Menck C.F."/>
            <person name="Leite L.C."/>
            <person name="Carrer H."/>
            <person name="Coutinho L.L."/>
            <person name="Degrave W.M."/>
            <person name="Dellagostin O.A."/>
            <person name="El-Dorry H."/>
            <person name="Ferro E.S."/>
            <person name="Ferro M.I."/>
            <person name="Furlan L.R."/>
            <person name="Gamberini M."/>
            <person name="Giglioti E.A."/>
            <person name="Goes-Neto A."/>
            <person name="Goldman G.H."/>
            <person name="Goldman M.H."/>
            <person name="Harakava R."/>
            <person name="Jeronimo S.M."/>
            <person name="Junqueira-De-Azevedo I.L."/>
            <person name="Kimura E.T."/>
            <person name="Kuramae E.E."/>
            <person name="Lemos E.G."/>
            <person name="Lemos M.V."/>
            <person name="Marino C.L."/>
            <person name="Nunes L.R."/>
            <person name="De Oliveira R.C."/>
            <person name="Pereira G.G."/>
            <person name="Reis M.S."/>
            <person name="Schriefer A."/>
            <person name="Siqueira W.J."/>
            <person name="Sommer P."/>
            <person name="Tsai S.M."/>
            <person name="Simpson A.J."/>
            <person name="Ferro J.A."/>
            <person name="Camargo L.E."/>
            <person name="Kitajima J.P."/>
            <person name="Setubal J.C."/>
            <person name="Van Sluys M.A."/>
        </authorList>
    </citation>
    <scope>NUCLEOTIDE SEQUENCE [LARGE SCALE GENOMIC DNA]</scope>
    <source>
        <strain evidence="8 9">Fiocruz L1-130</strain>
    </source>
</reference>
<dbReference type="GO" id="GO:0071555">
    <property type="term" value="P:cell wall organization"/>
    <property type="evidence" value="ECO:0007669"/>
    <property type="project" value="UniProtKB-KW"/>
</dbReference>
<keyword evidence="2 8" id="KW-0808">Transferase</keyword>
<evidence type="ECO:0000256" key="6">
    <source>
        <dbReference type="ARBA" id="ARBA00023316"/>
    </source>
</evidence>
<proteinExistence type="inferred from homology"/>
<dbReference type="GO" id="GO:0016755">
    <property type="term" value="F:aminoacyltransferase activity"/>
    <property type="evidence" value="ECO:0007669"/>
    <property type="project" value="InterPro"/>
</dbReference>
<dbReference type="SUPFAM" id="SSF53383">
    <property type="entry name" value="PLP-dependent transferases"/>
    <property type="match status" value="1"/>
</dbReference>
<protein>
    <submittedName>
        <fullName evidence="8">Putative glycosyltransferase</fullName>
    </submittedName>
</protein>
<evidence type="ECO:0000256" key="4">
    <source>
        <dbReference type="ARBA" id="ARBA00022984"/>
    </source>
</evidence>
<dbReference type="GO" id="GO:0009252">
    <property type="term" value="P:peptidoglycan biosynthetic process"/>
    <property type="evidence" value="ECO:0007669"/>
    <property type="project" value="UniProtKB-KW"/>
</dbReference>
<dbReference type="KEGG" id="lic:LIC_12145"/>
<evidence type="ECO:0000256" key="2">
    <source>
        <dbReference type="ARBA" id="ARBA00022679"/>
    </source>
</evidence>
<dbReference type="InterPro" id="IPR015424">
    <property type="entry name" value="PyrdxlP-dep_Trfase"/>
</dbReference>
<evidence type="ECO:0000313" key="8">
    <source>
        <dbReference type="EMBL" id="AAS70716.1"/>
    </source>
</evidence>
<evidence type="ECO:0000256" key="1">
    <source>
        <dbReference type="ARBA" id="ARBA00009943"/>
    </source>
</evidence>
<dbReference type="AlphaFoldDB" id="Q72QG8"/>
<keyword evidence="4" id="KW-0573">Peptidoglycan synthesis</keyword>
<dbReference type="GO" id="GO:0008360">
    <property type="term" value="P:regulation of cell shape"/>
    <property type="evidence" value="ECO:0007669"/>
    <property type="project" value="UniProtKB-KW"/>
</dbReference>
<dbReference type="PROSITE" id="PS51191">
    <property type="entry name" value="FEMABX"/>
    <property type="match status" value="1"/>
</dbReference>
<dbReference type="InterPro" id="IPR015421">
    <property type="entry name" value="PyrdxlP-dep_Trfase_major"/>
</dbReference>
<dbReference type="Gene3D" id="3.40.630.30">
    <property type="match status" value="1"/>
</dbReference>
<organism evidence="8 9">
    <name type="scientific">Leptospira interrogans serogroup Icterohaemorrhagiae serovar copenhageni (strain Fiocruz L1-130)</name>
    <dbReference type="NCBI Taxonomy" id="267671"/>
    <lineage>
        <taxon>Bacteria</taxon>
        <taxon>Pseudomonadati</taxon>
        <taxon>Spirochaetota</taxon>
        <taxon>Spirochaetia</taxon>
        <taxon>Leptospirales</taxon>
        <taxon>Leptospiraceae</taxon>
        <taxon>Leptospira</taxon>
    </lineage>
</organism>
<dbReference type="InterPro" id="IPR000653">
    <property type="entry name" value="DegT/StrS_aminotransferase"/>
</dbReference>